<dbReference type="InterPro" id="IPR011009">
    <property type="entry name" value="Kinase-like_dom_sf"/>
</dbReference>
<dbReference type="Gene3D" id="1.10.510.10">
    <property type="entry name" value="Transferase(Phosphotransferase) domain 1"/>
    <property type="match status" value="1"/>
</dbReference>
<name>A0A0C3NQF6_PHLG1</name>
<dbReference type="STRING" id="745531.A0A0C3NQF6"/>
<dbReference type="InterPro" id="IPR050236">
    <property type="entry name" value="Ser_Thr_kinase_AGC"/>
</dbReference>
<dbReference type="EC" id="2.7.11.1" evidence="1"/>
<dbReference type="PROSITE" id="PS00108">
    <property type="entry name" value="PROTEIN_KINASE_ST"/>
    <property type="match status" value="1"/>
</dbReference>
<evidence type="ECO:0000313" key="12">
    <source>
        <dbReference type="Proteomes" id="UP000053257"/>
    </source>
</evidence>
<evidence type="ECO:0000256" key="1">
    <source>
        <dbReference type="ARBA" id="ARBA00012513"/>
    </source>
</evidence>
<dbReference type="EMBL" id="KN840498">
    <property type="protein sequence ID" value="KIP07384.1"/>
    <property type="molecule type" value="Genomic_DNA"/>
</dbReference>
<keyword evidence="6" id="KW-0067">ATP-binding</keyword>
<dbReference type="SUPFAM" id="SSF56112">
    <property type="entry name" value="Protein kinase-like (PK-like)"/>
    <property type="match status" value="1"/>
</dbReference>
<evidence type="ECO:0000313" key="11">
    <source>
        <dbReference type="EMBL" id="KIP07384.1"/>
    </source>
</evidence>
<dbReference type="SMART" id="SM00220">
    <property type="entry name" value="S_TKc"/>
    <property type="match status" value="1"/>
</dbReference>
<organism evidence="11 12">
    <name type="scientific">Phlebiopsis gigantea (strain 11061_1 CR5-6)</name>
    <name type="common">White-rot fungus</name>
    <name type="synonym">Peniophora gigantea</name>
    <dbReference type="NCBI Taxonomy" id="745531"/>
    <lineage>
        <taxon>Eukaryota</taxon>
        <taxon>Fungi</taxon>
        <taxon>Dikarya</taxon>
        <taxon>Basidiomycota</taxon>
        <taxon>Agaricomycotina</taxon>
        <taxon>Agaricomycetes</taxon>
        <taxon>Polyporales</taxon>
        <taxon>Phanerochaetaceae</taxon>
        <taxon>Phlebiopsis</taxon>
    </lineage>
</organism>
<evidence type="ECO:0000256" key="4">
    <source>
        <dbReference type="ARBA" id="ARBA00022741"/>
    </source>
</evidence>
<dbReference type="GO" id="GO:0035556">
    <property type="term" value="P:intracellular signal transduction"/>
    <property type="evidence" value="ECO:0007669"/>
    <property type="project" value="TreeGrafter"/>
</dbReference>
<gene>
    <name evidence="11" type="ORF">PHLGIDRAFT_35465</name>
</gene>
<evidence type="ECO:0000256" key="3">
    <source>
        <dbReference type="ARBA" id="ARBA00022679"/>
    </source>
</evidence>
<evidence type="ECO:0000256" key="9">
    <source>
        <dbReference type="SAM" id="MobiDB-lite"/>
    </source>
</evidence>
<dbReference type="AlphaFoldDB" id="A0A0C3NQF6"/>
<dbReference type="GO" id="GO:0004674">
    <property type="term" value="F:protein serine/threonine kinase activity"/>
    <property type="evidence" value="ECO:0007669"/>
    <property type="project" value="UniProtKB-KW"/>
</dbReference>
<evidence type="ECO:0000256" key="6">
    <source>
        <dbReference type="ARBA" id="ARBA00022840"/>
    </source>
</evidence>
<keyword evidence="4" id="KW-0547">Nucleotide-binding</keyword>
<evidence type="ECO:0000256" key="5">
    <source>
        <dbReference type="ARBA" id="ARBA00022777"/>
    </source>
</evidence>
<protein>
    <recommendedName>
        <fullName evidence="1">non-specific serine/threonine protein kinase</fullName>
        <ecNumber evidence="1">2.7.11.1</ecNumber>
    </recommendedName>
</protein>
<feature type="region of interest" description="Disordered" evidence="9">
    <location>
        <begin position="1"/>
        <end position="38"/>
    </location>
</feature>
<evidence type="ECO:0000256" key="8">
    <source>
        <dbReference type="ARBA" id="ARBA00048679"/>
    </source>
</evidence>
<evidence type="ECO:0000259" key="10">
    <source>
        <dbReference type="PROSITE" id="PS50011"/>
    </source>
</evidence>
<keyword evidence="12" id="KW-1185">Reference proteome</keyword>
<dbReference type="GO" id="GO:0005524">
    <property type="term" value="F:ATP binding"/>
    <property type="evidence" value="ECO:0007669"/>
    <property type="project" value="UniProtKB-KW"/>
</dbReference>
<dbReference type="Proteomes" id="UP000053257">
    <property type="component" value="Unassembled WGS sequence"/>
</dbReference>
<dbReference type="OrthoDB" id="10252171at2759"/>
<feature type="region of interest" description="Disordered" evidence="9">
    <location>
        <begin position="63"/>
        <end position="117"/>
    </location>
</feature>
<dbReference type="Pfam" id="PF00069">
    <property type="entry name" value="Pkinase"/>
    <property type="match status" value="1"/>
</dbReference>
<comment type="catalytic activity">
    <reaction evidence="7">
        <text>L-threonyl-[protein] + ATP = O-phospho-L-threonyl-[protein] + ADP + H(+)</text>
        <dbReference type="Rhea" id="RHEA:46608"/>
        <dbReference type="Rhea" id="RHEA-COMP:11060"/>
        <dbReference type="Rhea" id="RHEA-COMP:11605"/>
        <dbReference type="ChEBI" id="CHEBI:15378"/>
        <dbReference type="ChEBI" id="CHEBI:30013"/>
        <dbReference type="ChEBI" id="CHEBI:30616"/>
        <dbReference type="ChEBI" id="CHEBI:61977"/>
        <dbReference type="ChEBI" id="CHEBI:456216"/>
        <dbReference type="EC" id="2.7.11.1"/>
    </reaction>
</comment>
<keyword evidence="5" id="KW-0418">Kinase</keyword>
<sequence>MAHCSGTEHTFASPPCPPSSSTTYSTPTSHKQAKRVFIKPETLRAPLRIAIPPPQLLSVEAGLSSSISPTRDPGSEPEDFDSQSGSEASEDPVEPVTPRISLGAGSPLSPGSTFSSEYALSPSSRRLHVVDDFGLGSLRLGGRSPTSSLSSSPCSPRKTVAYRTAGFAKTVPRTSARVGPLQFLREINTGSYGTAYVARETSTGHIFCAKVCPKYSATLRDEKWKGLTSELLAYKRISAADDLARKWLMEIHGVVQDPENIVFLMDVMETDLFTFLEGPVQGAAISRWIAQIALGIDALHEMGIIHRDIKPENILIVPGTSSARVRITDFTNAWLAPGESPEEWKRNYDVEPGAPLRPSRLYAKKVIGTREYIPPEMRNSEWYGVMVDWWGLGCLMFDLLVGDVLFPDQRTMNNFVKWQRIGKKTSQYFQLRSTYLTEPEGDVMGGLLTLNPSQRFSLRHLQRHPYFTRTNVFDELHAMPTTLPRRPDPHREMPVDPAVAHLPVCCATAEPLSDDGPFASRGAGAAFDDFGWISPNSIWSKTTE</sequence>
<dbReference type="PANTHER" id="PTHR24356:SF418">
    <property type="entry name" value="SERINE_THREONINE-PROTEIN KINASE WARTS"/>
    <property type="match status" value="1"/>
</dbReference>
<dbReference type="Gene3D" id="3.30.200.20">
    <property type="entry name" value="Phosphorylase Kinase, domain 1"/>
    <property type="match status" value="1"/>
</dbReference>
<feature type="compositionally biased region" description="Low complexity" evidence="9">
    <location>
        <begin position="101"/>
        <end position="112"/>
    </location>
</feature>
<dbReference type="InterPro" id="IPR000719">
    <property type="entry name" value="Prot_kinase_dom"/>
</dbReference>
<keyword evidence="3" id="KW-0808">Transferase</keyword>
<dbReference type="PROSITE" id="PS50011">
    <property type="entry name" value="PROTEIN_KINASE_DOM"/>
    <property type="match status" value="1"/>
</dbReference>
<evidence type="ECO:0000256" key="2">
    <source>
        <dbReference type="ARBA" id="ARBA00022527"/>
    </source>
</evidence>
<comment type="catalytic activity">
    <reaction evidence="8">
        <text>L-seryl-[protein] + ATP = O-phospho-L-seryl-[protein] + ADP + H(+)</text>
        <dbReference type="Rhea" id="RHEA:17989"/>
        <dbReference type="Rhea" id="RHEA-COMP:9863"/>
        <dbReference type="Rhea" id="RHEA-COMP:11604"/>
        <dbReference type="ChEBI" id="CHEBI:15378"/>
        <dbReference type="ChEBI" id="CHEBI:29999"/>
        <dbReference type="ChEBI" id="CHEBI:30616"/>
        <dbReference type="ChEBI" id="CHEBI:83421"/>
        <dbReference type="ChEBI" id="CHEBI:456216"/>
        <dbReference type="EC" id="2.7.11.1"/>
    </reaction>
</comment>
<dbReference type="HOGENOM" id="CLU_500683_0_0_1"/>
<feature type="domain" description="Protein kinase" evidence="10">
    <location>
        <begin position="181"/>
        <end position="467"/>
    </location>
</feature>
<reference evidence="11 12" key="1">
    <citation type="journal article" date="2014" name="PLoS Genet.">
        <title>Analysis of the Phlebiopsis gigantea genome, transcriptome and secretome provides insight into its pioneer colonization strategies of wood.</title>
        <authorList>
            <person name="Hori C."/>
            <person name="Ishida T."/>
            <person name="Igarashi K."/>
            <person name="Samejima M."/>
            <person name="Suzuki H."/>
            <person name="Master E."/>
            <person name="Ferreira P."/>
            <person name="Ruiz-Duenas F.J."/>
            <person name="Held B."/>
            <person name="Canessa P."/>
            <person name="Larrondo L.F."/>
            <person name="Schmoll M."/>
            <person name="Druzhinina I.S."/>
            <person name="Kubicek C.P."/>
            <person name="Gaskell J.A."/>
            <person name="Kersten P."/>
            <person name="St John F."/>
            <person name="Glasner J."/>
            <person name="Sabat G."/>
            <person name="Splinter BonDurant S."/>
            <person name="Syed K."/>
            <person name="Yadav J."/>
            <person name="Mgbeahuruike A.C."/>
            <person name="Kovalchuk A."/>
            <person name="Asiegbu F.O."/>
            <person name="Lackner G."/>
            <person name="Hoffmeister D."/>
            <person name="Rencoret J."/>
            <person name="Gutierrez A."/>
            <person name="Sun H."/>
            <person name="Lindquist E."/>
            <person name="Barry K."/>
            <person name="Riley R."/>
            <person name="Grigoriev I.V."/>
            <person name="Henrissat B."/>
            <person name="Kues U."/>
            <person name="Berka R.M."/>
            <person name="Martinez A.T."/>
            <person name="Covert S.F."/>
            <person name="Blanchette R.A."/>
            <person name="Cullen D."/>
        </authorList>
    </citation>
    <scope>NUCLEOTIDE SEQUENCE [LARGE SCALE GENOMIC DNA]</scope>
    <source>
        <strain evidence="11 12">11061_1 CR5-6</strain>
    </source>
</reference>
<evidence type="ECO:0000256" key="7">
    <source>
        <dbReference type="ARBA" id="ARBA00047899"/>
    </source>
</evidence>
<proteinExistence type="predicted"/>
<feature type="compositionally biased region" description="Low complexity" evidence="9">
    <location>
        <begin position="19"/>
        <end position="29"/>
    </location>
</feature>
<dbReference type="InterPro" id="IPR008271">
    <property type="entry name" value="Ser/Thr_kinase_AS"/>
</dbReference>
<dbReference type="PANTHER" id="PTHR24356">
    <property type="entry name" value="SERINE/THREONINE-PROTEIN KINASE"/>
    <property type="match status" value="1"/>
</dbReference>
<keyword evidence="2" id="KW-0723">Serine/threonine-protein kinase</keyword>
<accession>A0A0C3NQF6</accession>